<feature type="transmembrane region" description="Helical" evidence="12">
    <location>
        <begin position="836"/>
        <end position="856"/>
    </location>
</feature>
<evidence type="ECO:0000256" key="9">
    <source>
        <dbReference type="ARBA" id="ARBA00023136"/>
    </source>
</evidence>
<keyword evidence="8 12" id="KW-1133">Transmembrane helix</keyword>
<dbReference type="Pfam" id="PF00689">
    <property type="entry name" value="Cation_ATPase_C"/>
    <property type="match status" value="1"/>
</dbReference>
<feature type="transmembrane region" description="Helical" evidence="12">
    <location>
        <begin position="807"/>
        <end position="824"/>
    </location>
</feature>
<dbReference type="PRINTS" id="PR00120">
    <property type="entry name" value="HATPASE"/>
</dbReference>
<dbReference type="Gene3D" id="2.70.150.10">
    <property type="entry name" value="Calcium-transporting ATPase, cytoplasmic transduction domain A"/>
    <property type="match status" value="1"/>
</dbReference>
<dbReference type="Gene3D" id="3.40.1110.10">
    <property type="entry name" value="Calcium-transporting ATPase, cytoplasmic domain N"/>
    <property type="match status" value="1"/>
</dbReference>
<dbReference type="SUPFAM" id="SSF56784">
    <property type="entry name" value="HAD-like"/>
    <property type="match status" value="1"/>
</dbReference>
<dbReference type="Pfam" id="PF00690">
    <property type="entry name" value="Cation_ATPase_N"/>
    <property type="match status" value="1"/>
</dbReference>
<dbReference type="PANTHER" id="PTHR43294">
    <property type="entry name" value="SODIUM/POTASSIUM-TRANSPORTING ATPASE SUBUNIT ALPHA"/>
    <property type="match status" value="1"/>
</dbReference>
<feature type="transmembrane region" description="Helical" evidence="12">
    <location>
        <begin position="276"/>
        <end position="301"/>
    </location>
</feature>
<dbReference type="InterPro" id="IPR023298">
    <property type="entry name" value="ATPase_P-typ_TM_dom_sf"/>
</dbReference>
<sequence>MGVSLRSAQSAEDVVGELGTDAERGLPVAEAARRLAADGPNLLPSTAPDSRFVRVLRQLSNPLVVVLLVAGTVTLALGEYVDAVVVLGVVLANTVVGYVQEARAQSALRALQDLVFTDARVVRDGATRSVPSADLVVGDLVLVEAGDAVPADGRLLRSRELRVDESALTGESAPVAKDPAVLAVGTAAADQRNTVFAGSLVTAGAGACVVTATGADTELGGIDGLVSGVVSLETPLTRQLGRFSGILTVVILGLAAATSVVGVLRGLDAGEVVTSAVALAVGAIPEGLPAAVTVTLAIGAARMAKRRAVVRQLPAVETLGSTTVICTDKTGTLTENQMTVRVVWTCAGDHEVTGSGYAPTGDVLDPAGTVLLGTAVPEALRWTLLAGAACNDAVLRRRPDGGGTEVVGDPTEGALLVSAGKAGIDTEDFPRVDVVLFSSGRRYMATLHDHGDHRVVLAKGGVEAVLALCGSQLGPDGDRVPLDVAGIARESDRLAAAGLRVLATAALTVDADHRLAEVDLPGSLVFTGLQAMLDPPRASAVHAVTSCRTAGIRVVMITGDHAATATAIAVQVGILRARSDGDVLTGADLTALTASSPTAFDGAVGRAAVFARVSPEQKLRLVQSLQDAGAVVAMTGDGVNDAPALRQADIGVAMGRGGTEVAKEAADVVLADDDFGTVEAAVEEGRGVFDNISKFIVWTLPTNAAEGLVILVAIVLGTALPILPTQILWINMTTAVLLGLTLAFEPHGADTMTRPPRRPGTPLLTASLVSRVLLVSAVLVAGTWYLFQQQVDAGATLPEARTAAMDLFVAVQVLYLFSCRSLVGPSWRVGLLTNRWLVGGVLLQVVAQLAITYLPAMNDLFQTAPVDAGTWLRIAVLATVAWAVVAVDEHVRGRRRADRGPNGVRVGTSDPPGPAARPAASST</sequence>
<dbReference type="InterPro" id="IPR018303">
    <property type="entry name" value="ATPase_P-typ_P_site"/>
</dbReference>
<dbReference type="Gene3D" id="3.40.50.1000">
    <property type="entry name" value="HAD superfamily/HAD-like"/>
    <property type="match status" value="1"/>
</dbReference>
<feature type="transmembrane region" description="Helical" evidence="12">
    <location>
        <begin position="695"/>
        <end position="720"/>
    </location>
</feature>
<accession>A0ABU8E7M6</accession>
<dbReference type="SFLD" id="SFLDS00003">
    <property type="entry name" value="Haloacid_Dehalogenase"/>
    <property type="match status" value="1"/>
</dbReference>
<evidence type="ECO:0000256" key="5">
    <source>
        <dbReference type="ARBA" id="ARBA00022741"/>
    </source>
</evidence>
<dbReference type="EMBL" id="JBAPLV010000009">
    <property type="protein sequence ID" value="MEI4278866.1"/>
    <property type="molecule type" value="Genomic_DNA"/>
</dbReference>
<name>A0ABU8E7M6_9ACTN</name>
<feature type="transmembrane region" description="Helical" evidence="12">
    <location>
        <begin position="59"/>
        <end position="77"/>
    </location>
</feature>
<feature type="transmembrane region" description="Helical" evidence="12">
    <location>
        <begin position="726"/>
        <end position="744"/>
    </location>
</feature>
<evidence type="ECO:0000256" key="3">
    <source>
        <dbReference type="ARBA" id="ARBA00022475"/>
    </source>
</evidence>
<dbReference type="InterPro" id="IPR023299">
    <property type="entry name" value="ATPase_P-typ_cyto_dom_N"/>
</dbReference>
<comment type="catalytic activity">
    <reaction evidence="10">
        <text>ATP + H2O = ADP + phosphate + H(+)</text>
        <dbReference type="Rhea" id="RHEA:13065"/>
        <dbReference type="ChEBI" id="CHEBI:15377"/>
        <dbReference type="ChEBI" id="CHEBI:15378"/>
        <dbReference type="ChEBI" id="CHEBI:30616"/>
        <dbReference type="ChEBI" id="CHEBI:43474"/>
        <dbReference type="ChEBI" id="CHEBI:456216"/>
    </reaction>
</comment>
<dbReference type="InterPro" id="IPR050510">
    <property type="entry name" value="Cation_transp_ATPase_P-type"/>
</dbReference>
<protein>
    <submittedName>
        <fullName evidence="14">HAD-IC family P-type ATPase</fullName>
    </submittedName>
</protein>
<dbReference type="InterPro" id="IPR006068">
    <property type="entry name" value="ATPase_P-typ_cation-transptr_C"/>
</dbReference>
<dbReference type="InterPro" id="IPR059000">
    <property type="entry name" value="ATPase_P-type_domA"/>
</dbReference>
<dbReference type="InterPro" id="IPR044492">
    <property type="entry name" value="P_typ_ATPase_HD_dom"/>
</dbReference>
<dbReference type="SUPFAM" id="SSF81653">
    <property type="entry name" value="Calcium ATPase, transduction domain A"/>
    <property type="match status" value="1"/>
</dbReference>
<dbReference type="SFLD" id="SFLDG00002">
    <property type="entry name" value="C1.7:_P-type_atpase_like"/>
    <property type="match status" value="1"/>
</dbReference>
<keyword evidence="15" id="KW-1185">Reference proteome</keyword>
<evidence type="ECO:0000313" key="15">
    <source>
        <dbReference type="Proteomes" id="UP001373496"/>
    </source>
</evidence>
<comment type="caution">
    <text evidence="14">The sequence shown here is derived from an EMBL/GenBank/DDBJ whole genome shotgun (WGS) entry which is preliminary data.</text>
</comment>
<dbReference type="Gene3D" id="1.20.1110.10">
    <property type="entry name" value="Calcium-transporting ATPase, transmembrane domain"/>
    <property type="match status" value="1"/>
</dbReference>
<feature type="transmembrane region" description="Helical" evidence="12">
    <location>
        <begin position="83"/>
        <end position="99"/>
    </location>
</feature>
<evidence type="ECO:0000256" key="2">
    <source>
        <dbReference type="ARBA" id="ARBA00005675"/>
    </source>
</evidence>
<dbReference type="Pfam" id="PF13246">
    <property type="entry name" value="Cation_ATPase"/>
    <property type="match status" value="1"/>
</dbReference>
<dbReference type="PANTHER" id="PTHR43294:SF21">
    <property type="entry name" value="CATION TRANSPORTING ATPASE"/>
    <property type="match status" value="1"/>
</dbReference>
<dbReference type="PROSITE" id="PS00154">
    <property type="entry name" value="ATPASE_E1_E2"/>
    <property type="match status" value="1"/>
</dbReference>
<dbReference type="SUPFAM" id="SSF81660">
    <property type="entry name" value="Metal cation-transporting ATPase, ATP-binding domain N"/>
    <property type="match status" value="1"/>
</dbReference>
<evidence type="ECO:0000256" key="6">
    <source>
        <dbReference type="ARBA" id="ARBA00022840"/>
    </source>
</evidence>
<proteinExistence type="inferred from homology"/>
<evidence type="ECO:0000256" key="10">
    <source>
        <dbReference type="ARBA" id="ARBA00049360"/>
    </source>
</evidence>
<dbReference type="InterPro" id="IPR036412">
    <property type="entry name" value="HAD-like_sf"/>
</dbReference>
<dbReference type="Pfam" id="PF00122">
    <property type="entry name" value="E1-E2_ATPase"/>
    <property type="match status" value="1"/>
</dbReference>
<dbReference type="RefSeq" id="WP_225235949.1">
    <property type="nucleotide sequence ID" value="NZ_JBAPLV010000009.1"/>
</dbReference>
<keyword evidence="4 12" id="KW-0812">Transmembrane</keyword>
<dbReference type="SMART" id="SM00831">
    <property type="entry name" value="Cation_ATPase_N"/>
    <property type="match status" value="1"/>
</dbReference>
<feature type="transmembrane region" description="Helical" evidence="12">
    <location>
        <begin position="868"/>
        <end position="887"/>
    </location>
</feature>
<keyword evidence="6" id="KW-0067">ATP-binding</keyword>
<dbReference type="SUPFAM" id="SSF81665">
    <property type="entry name" value="Calcium ATPase, transmembrane domain M"/>
    <property type="match status" value="1"/>
</dbReference>
<keyword evidence="5" id="KW-0547">Nucleotide-binding</keyword>
<evidence type="ECO:0000256" key="4">
    <source>
        <dbReference type="ARBA" id="ARBA00022692"/>
    </source>
</evidence>
<evidence type="ECO:0000256" key="8">
    <source>
        <dbReference type="ARBA" id="ARBA00022989"/>
    </source>
</evidence>
<evidence type="ECO:0000256" key="1">
    <source>
        <dbReference type="ARBA" id="ARBA00004651"/>
    </source>
</evidence>
<evidence type="ECO:0000256" key="11">
    <source>
        <dbReference type="SAM" id="MobiDB-lite"/>
    </source>
</evidence>
<dbReference type="InterPro" id="IPR004014">
    <property type="entry name" value="ATPase_P-typ_cation-transptr_N"/>
</dbReference>
<dbReference type="InterPro" id="IPR008250">
    <property type="entry name" value="ATPase_P-typ_transduc_dom_A_sf"/>
</dbReference>
<dbReference type="Proteomes" id="UP001373496">
    <property type="component" value="Unassembled WGS sequence"/>
</dbReference>
<evidence type="ECO:0000256" key="12">
    <source>
        <dbReference type="SAM" id="Phobius"/>
    </source>
</evidence>
<dbReference type="PRINTS" id="PR00119">
    <property type="entry name" value="CATATPASE"/>
</dbReference>
<feature type="transmembrane region" description="Helical" evidence="12">
    <location>
        <begin position="764"/>
        <end position="787"/>
    </location>
</feature>
<dbReference type="Pfam" id="PF08282">
    <property type="entry name" value="Hydrolase_3"/>
    <property type="match status" value="1"/>
</dbReference>
<organism evidence="14 15">
    <name type="scientific">Klenkia terrae</name>
    <dbReference type="NCBI Taxonomy" id="1052259"/>
    <lineage>
        <taxon>Bacteria</taxon>
        <taxon>Bacillati</taxon>
        <taxon>Actinomycetota</taxon>
        <taxon>Actinomycetes</taxon>
        <taxon>Geodermatophilales</taxon>
        <taxon>Geodermatophilaceae</taxon>
        <taxon>Klenkia</taxon>
    </lineage>
</organism>
<evidence type="ECO:0000313" key="14">
    <source>
        <dbReference type="EMBL" id="MEI4278866.1"/>
    </source>
</evidence>
<comment type="subcellular location">
    <subcellularLocation>
        <location evidence="1">Cell membrane</location>
        <topology evidence="1">Multi-pass membrane protein</topology>
    </subcellularLocation>
</comment>
<feature type="transmembrane region" description="Helical" evidence="12">
    <location>
        <begin position="243"/>
        <end position="264"/>
    </location>
</feature>
<feature type="domain" description="Cation-transporting P-type ATPase N-terminal" evidence="13">
    <location>
        <begin position="5"/>
        <end position="79"/>
    </location>
</feature>
<dbReference type="InterPro" id="IPR023214">
    <property type="entry name" value="HAD_sf"/>
</dbReference>
<feature type="region of interest" description="Disordered" evidence="11">
    <location>
        <begin position="896"/>
        <end position="923"/>
    </location>
</feature>
<dbReference type="NCBIfam" id="TIGR01494">
    <property type="entry name" value="ATPase_P-type"/>
    <property type="match status" value="2"/>
</dbReference>
<reference evidence="14 15" key="1">
    <citation type="submission" date="2024-03" db="EMBL/GenBank/DDBJ databases">
        <title>Draft genome sequence of Klenkia terrae.</title>
        <authorList>
            <person name="Duangmal K."/>
            <person name="Chantavorakit T."/>
        </authorList>
    </citation>
    <scope>NUCLEOTIDE SEQUENCE [LARGE SCALE GENOMIC DNA]</scope>
    <source>
        <strain evidence="14 15">JCM 17786</strain>
    </source>
</reference>
<keyword evidence="3" id="KW-1003">Cell membrane</keyword>
<gene>
    <name evidence="14" type="ORF">UXQ13_10345</name>
</gene>
<evidence type="ECO:0000256" key="7">
    <source>
        <dbReference type="ARBA" id="ARBA00022967"/>
    </source>
</evidence>
<comment type="similarity">
    <text evidence="2">Belongs to the cation transport ATPase (P-type) (TC 3.A.3) family. Type IIA subfamily.</text>
</comment>
<keyword evidence="9 12" id="KW-0472">Membrane</keyword>
<dbReference type="SFLD" id="SFLDF00027">
    <property type="entry name" value="p-type_atpase"/>
    <property type="match status" value="1"/>
</dbReference>
<dbReference type="InterPro" id="IPR001757">
    <property type="entry name" value="P_typ_ATPase"/>
</dbReference>
<evidence type="ECO:0000259" key="13">
    <source>
        <dbReference type="SMART" id="SM00831"/>
    </source>
</evidence>
<keyword evidence="7" id="KW-1278">Translocase</keyword>